<accession>A0ACC2VQL8</accession>
<reference evidence="1" key="1">
    <citation type="submission" date="2023-04" db="EMBL/GenBank/DDBJ databases">
        <title>Draft Genome sequencing of Naganishia species isolated from polar environments using Oxford Nanopore Technology.</title>
        <authorList>
            <person name="Leo P."/>
            <person name="Venkateswaran K."/>
        </authorList>
    </citation>
    <scope>NUCLEOTIDE SEQUENCE</scope>
    <source>
        <strain evidence="1">MNA-CCFEE 5261</strain>
    </source>
</reference>
<comment type="caution">
    <text evidence="1">The sequence shown here is derived from an EMBL/GenBank/DDBJ whole genome shotgun (WGS) entry which is preliminary data.</text>
</comment>
<protein>
    <submittedName>
        <fullName evidence="1">Uncharacterized protein</fullName>
    </submittedName>
</protein>
<evidence type="ECO:0000313" key="1">
    <source>
        <dbReference type="EMBL" id="KAJ9101406.1"/>
    </source>
</evidence>
<organism evidence="1 2">
    <name type="scientific">Naganishia cerealis</name>
    <dbReference type="NCBI Taxonomy" id="610337"/>
    <lineage>
        <taxon>Eukaryota</taxon>
        <taxon>Fungi</taxon>
        <taxon>Dikarya</taxon>
        <taxon>Basidiomycota</taxon>
        <taxon>Agaricomycotina</taxon>
        <taxon>Tremellomycetes</taxon>
        <taxon>Filobasidiales</taxon>
        <taxon>Filobasidiaceae</taxon>
        <taxon>Naganishia</taxon>
    </lineage>
</organism>
<dbReference type="EMBL" id="JASBWR010000058">
    <property type="protein sequence ID" value="KAJ9101406.1"/>
    <property type="molecule type" value="Genomic_DNA"/>
</dbReference>
<dbReference type="Proteomes" id="UP001241377">
    <property type="component" value="Unassembled WGS sequence"/>
</dbReference>
<gene>
    <name evidence="1" type="ORF">QFC19_005179</name>
</gene>
<keyword evidence="2" id="KW-1185">Reference proteome</keyword>
<name>A0ACC2VQL8_9TREE</name>
<proteinExistence type="predicted"/>
<evidence type="ECO:0000313" key="2">
    <source>
        <dbReference type="Proteomes" id="UP001241377"/>
    </source>
</evidence>
<sequence>MKSTINELEKRYTELNNQLCHKLNSILWLDKVEKLQKEPEDVINAEYERIAKSIPTKLKFTNDETDSTLALARQLRDQLNIIQTDSYLNDLLQVTLPILRAIHHETSDLTSLEQKIATNLNLLYGNDSEDGANVYNTMKMFQQAETNDGSMIRNRQKLVHYLIDTVKPRLLEYDRVSKRDQEVAQMALERKNQQIDEFVGQLSSDEIETIDIMYSDLVKSWLKSAIYCDLLPGIVLTLPLDWHSDPNLAAVVNDCLNIGAIMTKNQSLVNVDTIKNITSEKLISYVGALQ</sequence>